<proteinExistence type="predicted"/>
<keyword evidence="3" id="KW-1185">Reference proteome</keyword>
<gene>
    <name evidence="2" type="ORF">AMTR_s00019p00046220</name>
</gene>
<dbReference type="PANTHER" id="PTHR34807">
    <property type="entry name" value="OS08G0270800 PROTEIN"/>
    <property type="match status" value="1"/>
</dbReference>
<dbReference type="AlphaFoldDB" id="W1PHF2"/>
<dbReference type="Proteomes" id="UP000017836">
    <property type="component" value="Unassembled WGS sequence"/>
</dbReference>
<dbReference type="PANTHER" id="PTHR34807:SF3">
    <property type="entry name" value="OS08G0270800 PROTEIN"/>
    <property type="match status" value="1"/>
</dbReference>
<name>W1PHF2_AMBTC</name>
<feature type="coiled-coil region" evidence="1">
    <location>
        <begin position="16"/>
        <end position="64"/>
    </location>
</feature>
<dbReference type="Gramene" id="ERN07056">
    <property type="protein sequence ID" value="ERN07056"/>
    <property type="gene ID" value="AMTR_s00019p00046220"/>
</dbReference>
<organism evidence="2 3">
    <name type="scientific">Amborella trichopoda</name>
    <dbReference type="NCBI Taxonomy" id="13333"/>
    <lineage>
        <taxon>Eukaryota</taxon>
        <taxon>Viridiplantae</taxon>
        <taxon>Streptophyta</taxon>
        <taxon>Embryophyta</taxon>
        <taxon>Tracheophyta</taxon>
        <taxon>Spermatophyta</taxon>
        <taxon>Magnoliopsida</taxon>
        <taxon>Amborellales</taxon>
        <taxon>Amborellaceae</taxon>
        <taxon>Amborella</taxon>
    </lineage>
</organism>
<accession>W1PHF2</accession>
<dbReference type="EMBL" id="KI393807">
    <property type="protein sequence ID" value="ERN07056.1"/>
    <property type="molecule type" value="Genomic_DNA"/>
</dbReference>
<evidence type="ECO:0000256" key="1">
    <source>
        <dbReference type="SAM" id="Coils"/>
    </source>
</evidence>
<reference evidence="3" key="1">
    <citation type="journal article" date="2013" name="Science">
        <title>The Amborella genome and the evolution of flowering plants.</title>
        <authorList>
            <consortium name="Amborella Genome Project"/>
        </authorList>
    </citation>
    <scope>NUCLEOTIDE SEQUENCE [LARGE SCALE GENOMIC DNA]</scope>
</reference>
<protein>
    <submittedName>
        <fullName evidence="2">Uncharacterized protein</fullName>
    </submittedName>
</protein>
<evidence type="ECO:0000313" key="3">
    <source>
        <dbReference type="Proteomes" id="UP000017836"/>
    </source>
</evidence>
<sequence>MKVVSMDRGPVGDDGLRRLIVKHQVLEHEYDDLQTETRTLKKTLQKAKLKEQRLLAEVRFLRRRYKYLIENQMERRPFEDFAQPQAMEFHNENMTQEKHFRGEEATTSNPRGFLDLNQISELLLGRRPNLLCLCKLVQGDQIY</sequence>
<keyword evidence="1" id="KW-0175">Coiled coil</keyword>
<dbReference type="HOGENOM" id="CLU_1808810_0_0_1"/>
<evidence type="ECO:0000313" key="2">
    <source>
        <dbReference type="EMBL" id="ERN07056.1"/>
    </source>
</evidence>